<dbReference type="STRING" id="338963.Pcar_0867"/>
<evidence type="ECO:0000256" key="2">
    <source>
        <dbReference type="SAM" id="Phobius"/>
    </source>
</evidence>
<name>Q3A685_SYNC1</name>
<keyword evidence="4" id="KW-1185">Reference proteome</keyword>
<keyword evidence="2" id="KW-0472">Membrane</keyword>
<evidence type="ECO:0000313" key="3">
    <source>
        <dbReference type="EMBL" id="ABA88122.1"/>
    </source>
</evidence>
<feature type="coiled-coil region" evidence="1">
    <location>
        <begin position="360"/>
        <end position="411"/>
    </location>
</feature>
<feature type="transmembrane region" description="Helical" evidence="2">
    <location>
        <begin position="335"/>
        <end position="356"/>
    </location>
</feature>
<evidence type="ECO:0000256" key="1">
    <source>
        <dbReference type="SAM" id="Coils"/>
    </source>
</evidence>
<keyword evidence="2" id="KW-0812">Transmembrane</keyword>
<keyword evidence="2" id="KW-1133">Transmembrane helix</keyword>
<dbReference type="Gene3D" id="3.30.1490.300">
    <property type="match status" value="1"/>
</dbReference>
<dbReference type="OrthoDB" id="5468993at2"/>
<reference evidence="4" key="1">
    <citation type="submission" date="2005-10" db="EMBL/GenBank/DDBJ databases">
        <title>Complete sequence of Pelobacter carbinolicus DSM 2380.</title>
        <authorList>
            <person name="Copeland A."/>
            <person name="Lucas S."/>
            <person name="Lapidus A."/>
            <person name="Barry K."/>
            <person name="Detter J.C."/>
            <person name="Glavina T."/>
            <person name="Hammon N."/>
            <person name="Israni S."/>
            <person name="Pitluck S."/>
            <person name="Chertkov O."/>
            <person name="Schmutz J."/>
            <person name="Larimer F."/>
            <person name="Land M."/>
            <person name="Kyrpides N."/>
            <person name="Ivanova N."/>
            <person name="Richardson P."/>
        </authorList>
    </citation>
    <scope>NUCLEOTIDE SEQUENCE [LARGE SCALE GENOMIC DNA]</scope>
    <source>
        <strain evidence="4">DSM 2380 / NBRC 103641 / GraBd1</strain>
    </source>
</reference>
<dbReference type="Gene3D" id="3.30.420.40">
    <property type="match status" value="2"/>
</dbReference>
<dbReference type="KEGG" id="pca:Pcar_0867"/>
<sequence>MNPKLLQQKIVAFEVTGSEVRAAIVAKSGRKFRVLDFASIKRANHEEDLPEVDALRQLARRLNLTGGKVVFVTPLARAFELFMDRRKISNLKHYQLLEAVRWEVEPYTGISGQNALLGAERERKPKLGPGEIAPEESDEQTVTVSAIERNIYRAAKARFKAVGFSLVRIYPPDVSFFMPLHLDAGAAPRAILEVGEDYSNFAILRGGIPEQINTLSISLDTISSHLNGESPVEGLEETLKFTVRQAPSQEALLVSGSGAGNEEVLSYIAGFCPHGAKPLCLSRSAAFTDSVGDAASAAFGTVVGAGVRELRGARERLIGISDREALVPRLKKSAYLMPLVVTGIFVIFLGGHYLFMKHQDRAYKQRIDELSEQLKSRKRQVEKYDGLLAQLKKLEADIAFTENKIVFFEREADRVIVHVIACLRGIGAVVPENVVLTTVTGDAIEREFLVSGQCFDQKEIGLFASALQKKPWCESAVIQKVEADGQEGVLTFELTVKTRLEKS</sequence>
<protein>
    <submittedName>
        <fullName evidence="3">Type IV pilus biogenesis ATPase and membrane protein PihI</fullName>
    </submittedName>
</protein>
<dbReference type="Proteomes" id="UP000002534">
    <property type="component" value="Chromosome"/>
</dbReference>
<dbReference type="EMBL" id="CP000142">
    <property type="protein sequence ID" value="ABA88122.1"/>
    <property type="molecule type" value="Genomic_DNA"/>
</dbReference>
<reference evidence="3 4" key="2">
    <citation type="journal article" date="2012" name="BMC Genomics">
        <title>The genome of Pelobacter carbinolicus reveals surprising metabolic capabilities and physiological features.</title>
        <authorList>
            <person name="Aklujkar M."/>
            <person name="Haveman S.A."/>
            <person name="Didonato R.Jr."/>
            <person name="Chertkov O."/>
            <person name="Han C.S."/>
            <person name="Land M.L."/>
            <person name="Brown P."/>
            <person name="Lovley D.R."/>
        </authorList>
    </citation>
    <scope>NUCLEOTIDE SEQUENCE [LARGE SCALE GENOMIC DNA]</scope>
    <source>
        <strain evidence="4">DSM 2380 / NBRC 103641 / GraBd1</strain>
    </source>
</reference>
<keyword evidence="1" id="KW-0175">Coiled coil</keyword>
<dbReference type="eggNOG" id="ENOG5032TUW">
    <property type="taxonomic scope" value="Bacteria"/>
</dbReference>
<gene>
    <name evidence="3" type="primary">pihI</name>
    <name evidence="3" type="ordered locus">Pcar_0867</name>
</gene>
<dbReference type="RefSeq" id="WP_011340582.1">
    <property type="nucleotide sequence ID" value="NC_007498.2"/>
</dbReference>
<accession>Q3A685</accession>
<organism evidence="3 4">
    <name type="scientific">Syntrophotalea carbinolica (strain DSM 2380 / NBRC 103641 / GraBd1)</name>
    <name type="common">Pelobacter carbinolicus</name>
    <dbReference type="NCBI Taxonomy" id="338963"/>
    <lineage>
        <taxon>Bacteria</taxon>
        <taxon>Pseudomonadati</taxon>
        <taxon>Thermodesulfobacteriota</taxon>
        <taxon>Desulfuromonadia</taxon>
        <taxon>Desulfuromonadales</taxon>
        <taxon>Syntrophotaleaceae</taxon>
        <taxon>Syntrophotalea</taxon>
    </lineage>
</organism>
<dbReference type="HOGENOM" id="CLU_550662_0_0_7"/>
<evidence type="ECO:0000313" key="4">
    <source>
        <dbReference type="Proteomes" id="UP000002534"/>
    </source>
</evidence>
<dbReference type="AlphaFoldDB" id="Q3A685"/>
<proteinExistence type="predicted"/>